<keyword evidence="1" id="KW-0175">Coiled coil</keyword>
<dbReference type="InterPro" id="IPR005312">
    <property type="entry name" value="DUF1759"/>
</dbReference>
<dbReference type="HOGENOM" id="CLU_035079_0_0_1"/>
<dbReference type="EMBL" id="GL734788">
    <property type="protein sequence ID" value="EFX61311.1"/>
    <property type="molecule type" value="Genomic_DNA"/>
</dbReference>
<dbReference type="Proteomes" id="UP000000305">
    <property type="component" value="Unassembled WGS sequence"/>
</dbReference>
<accession>E9I3W9</accession>
<gene>
    <name evidence="2" type="ORF">DAPPUDRAFT_274124</name>
</gene>
<dbReference type="PANTHER" id="PTHR46903">
    <property type="entry name" value="C2H2-TYPE DOMAIN-CONTAINING PROTEIN"/>
    <property type="match status" value="1"/>
</dbReference>
<keyword evidence="3" id="KW-1185">Reference proteome</keyword>
<evidence type="ECO:0000313" key="2">
    <source>
        <dbReference type="EMBL" id="EFX61311.1"/>
    </source>
</evidence>
<dbReference type="PANTHER" id="PTHR46903:SF1">
    <property type="entry name" value="CCHC-TYPE DOMAIN-CONTAINING PROTEIN"/>
    <property type="match status" value="1"/>
</dbReference>
<reference evidence="2 3" key="1">
    <citation type="journal article" date="2011" name="Science">
        <title>The ecoresponsive genome of Daphnia pulex.</title>
        <authorList>
            <person name="Colbourne J.K."/>
            <person name="Pfrender M.E."/>
            <person name="Gilbert D."/>
            <person name="Thomas W.K."/>
            <person name="Tucker A."/>
            <person name="Oakley T.H."/>
            <person name="Tokishita S."/>
            <person name="Aerts A."/>
            <person name="Arnold G.J."/>
            <person name="Basu M.K."/>
            <person name="Bauer D.J."/>
            <person name="Caceres C.E."/>
            <person name="Carmel L."/>
            <person name="Casola C."/>
            <person name="Choi J.H."/>
            <person name="Detter J.C."/>
            <person name="Dong Q."/>
            <person name="Dusheyko S."/>
            <person name="Eads B.D."/>
            <person name="Frohlich T."/>
            <person name="Geiler-Samerotte K.A."/>
            <person name="Gerlach D."/>
            <person name="Hatcher P."/>
            <person name="Jogdeo S."/>
            <person name="Krijgsveld J."/>
            <person name="Kriventseva E.V."/>
            <person name="Kultz D."/>
            <person name="Laforsch C."/>
            <person name="Lindquist E."/>
            <person name="Lopez J."/>
            <person name="Manak J.R."/>
            <person name="Muller J."/>
            <person name="Pangilinan J."/>
            <person name="Patwardhan R.P."/>
            <person name="Pitluck S."/>
            <person name="Pritham E.J."/>
            <person name="Rechtsteiner A."/>
            <person name="Rho M."/>
            <person name="Rogozin I.B."/>
            <person name="Sakarya O."/>
            <person name="Salamov A."/>
            <person name="Schaack S."/>
            <person name="Shapiro H."/>
            <person name="Shiga Y."/>
            <person name="Skalitzky C."/>
            <person name="Smith Z."/>
            <person name="Souvorov A."/>
            <person name="Sung W."/>
            <person name="Tang Z."/>
            <person name="Tsuchiya D."/>
            <person name="Tu H."/>
            <person name="Vos H."/>
            <person name="Wang M."/>
            <person name="Wolf Y.I."/>
            <person name="Yamagata H."/>
            <person name="Yamada T."/>
            <person name="Ye Y."/>
            <person name="Shaw J.R."/>
            <person name="Andrews J."/>
            <person name="Crease T.J."/>
            <person name="Tang H."/>
            <person name="Lucas S.M."/>
            <person name="Robertson H.M."/>
            <person name="Bork P."/>
            <person name="Koonin E.V."/>
            <person name="Zdobnov E.M."/>
            <person name="Grigoriev I.V."/>
            <person name="Lynch M."/>
            <person name="Boore J.L."/>
        </authorList>
    </citation>
    <scope>NUCLEOTIDE SEQUENCE [LARGE SCALE GENOMIC DNA]</scope>
</reference>
<name>E9I3W9_DAPPU</name>
<dbReference type="PhylomeDB" id="E9I3W9"/>
<dbReference type="Pfam" id="PF03564">
    <property type="entry name" value="DUF1759"/>
    <property type="match status" value="1"/>
</dbReference>
<protein>
    <submittedName>
        <fullName evidence="2">Uncharacterized protein</fullName>
    </submittedName>
</protein>
<organism evidence="2 3">
    <name type="scientific">Daphnia pulex</name>
    <name type="common">Water flea</name>
    <dbReference type="NCBI Taxonomy" id="6669"/>
    <lineage>
        <taxon>Eukaryota</taxon>
        <taxon>Metazoa</taxon>
        <taxon>Ecdysozoa</taxon>
        <taxon>Arthropoda</taxon>
        <taxon>Crustacea</taxon>
        <taxon>Branchiopoda</taxon>
        <taxon>Diplostraca</taxon>
        <taxon>Cladocera</taxon>
        <taxon>Anomopoda</taxon>
        <taxon>Daphniidae</taxon>
        <taxon>Daphnia</taxon>
    </lineage>
</organism>
<dbReference type="OrthoDB" id="6375653at2759"/>
<dbReference type="KEGG" id="dpx:DAPPUDRAFT_274124"/>
<dbReference type="AlphaFoldDB" id="E9I3W9"/>
<sequence length="326" mass="36662">MINTLIADNGSCRACRGLVDKLDSMFADTERLNLLAVMPNDAEEFGRQAAIQIALFTQIETAKEDVDGFIDSRADEASSIRPNSFQPLSIRSEVLRNWTQTQQFRQQTSQALIDAKQKAEEAQRIAEKLQKESDDAKKKADEANKEVVNLTGAIGKRKSASTVISDGNHDWGVKKAAINDWRRKSLIEPRSQETEEEGEPDCWIDRYCSGLEDPTWFYSHKAPSLKSELPVFSGKALDWFWWIDLYRSMVHDRISAGEKLAILKSRLSGDQLDIVQGLGGGEPAYKSALSRLKQAAGRRNVMRVAHLSELDRMDLGLMEAKKLLVY</sequence>
<feature type="coiled-coil region" evidence="1">
    <location>
        <begin position="105"/>
        <end position="153"/>
    </location>
</feature>
<evidence type="ECO:0000256" key="1">
    <source>
        <dbReference type="SAM" id="Coils"/>
    </source>
</evidence>
<dbReference type="InParanoid" id="E9I3W9"/>
<proteinExistence type="predicted"/>
<evidence type="ECO:0000313" key="3">
    <source>
        <dbReference type="Proteomes" id="UP000000305"/>
    </source>
</evidence>